<comment type="caution">
    <text evidence="1">The sequence shown here is derived from an EMBL/GenBank/DDBJ whole genome shotgun (WGS) entry which is preliminary data.</text>
</comment>
<dbReference type="AlphaFoldDB" id="A0A3R9PG60"/>
<keyword evidence="2" id="KW-1185">Reference proteome</keyword>
<sequence length="82" mass="9060">MSSSEAVSRNGKCIVELIEPLKMPNKAVVELVEEIGSKNKLEIARAEGQTGQGKICPYCGSPLYHISLTDEYYCFVCKKYVA</sequence>
<reference evidence="1 2" key="1">
    <citation type="submission" date="2018-10" db="EMBL/GenBank/DDBJ databases">
        <title>Co-occurring genomic capacity for anaerobic methane metabolism and dissimilatory sulfite reduction discovered in the Korarchaeota.</title>
        <authorList>
            <person name="Mckay L.J."/>
            <person name="Dlakic M."/>
            <person name="Fields M.W."/>
            <person name="Delmont T.O."/>
            <person name="Eren A.M."/>
            <person name="Jay Z.J."/>
            <person name="Klingelsmith K.B."/>
            <person name="Rusch D.B."/>
            <person name="Inskeep W.P."/>
        </authorList>
    </citation>
    <scope>NUCLEOTIDE SEQUENCE [LARGE SCALE GENOMIC DNA]</scope>
    <source>
        <strain evidence="1 2">MDKW</strain>
    </source>
</reference>
<gene>
    <name evidence="1" type="ORF">D6D85_13510</name>
</gene>
<protein>
    <submittedName>
        <fullName evidence="1">Uncharacterized protein</fullName>
    </submittedName>
</protein>
<dbReference type="EMBL" id="RCOS01000148">
    <property type="protein sequence ID" value="RSN72521.1"/>
    <property type="molecule type" value="Genomic_DNA"/>
</dbReference>
<evidence type="ECO:0000313" key="1">
    <source>
        <dbReference type="EMBL" id="RSN72521.1"/>
    </source>
</evidence>
<proteinExistence type="predicted"/>
<dbReference type="RefSeq" id="WP_125672477.1">
    <property type="nucleotide sequence ID" value="NZ_RCOS01000148.1"/>
</dbReference>
<name>A0A3R9PG60_9CREN</name>
<evidence type="ECO:0000313" key="2">
    <source>
        <dbReference type="Proteomes" id="UP000277582"/>
    </source>
</evidence>
<accession>A0A3R9PG60</accession>
<dbReference type="Proteomes" id="UP000277582">
    <property type="component" value="Unassembled WGS sequence"/>
</dbReference>
<organism evidence="1 2">
    <name type="scientific">Candidatus Methanodesulfokora washburnensis</name>
    <dbReference type="NCBI Taxonomy" id="2478471"/>
    <lineage>
        <taxon>Archaea</taxon>
        <taxon>Thermoproteota</taxon>
        <taxon>Candidatus Korarchaeia</taxon>
        <taxon>Candidatus Korarchaeia incertae sedis</taxon>
        <taxon>Candidatus Methanodesulfokora</taxon>
    </lineage>
</organism>